<name>A0A699KNJ4_TANCI</name>
<accession>A0A699KNJ4</accession>
<comment type="caution">
    <text evidence="1">The sequence shown here is derived from an EMBL/GenBank/DDBJ whole genome shotgun (WGS) entry which is preliminary data.</text>
</comment>
<reference evidence="1" key="1">
    <citation type="journal article" date="2019" name="Sci. Rep.">
        <title>Draft genome of Tanacetum cinerariifolium, the natural source of mosquito coil.</title>
        <authorList>
            <person name="Yamashiro T."/>
            <person name="Shiraishi A."/>
            <person name="Satake H."/>
            <person name="Nakayama K."/>
        </authorList>
    </citation>
    <scope>NUCLEOTIDE SEQUENCE</scope>
</reference>
<organism evidence="1">
    <name type="scientific">Tanacetum cinerariifolium</name>
    <name type="common">Dalmatian daisy</name>
    <name type="synonym">Chrysanthemum cinerariifolium</name>
    <dbReference type="NCBI Taxonomy" id="118510"/>
    <lineage>
        <taxon>Eukaryota</taxon>
        <taxon>Viridiplantae</taxon>
        <taxon>Streptophyta</taxon>
        <taxon>Embryophyta</taxon>
        <taxon>Tracheophyta</taxon>
        <taxon>Spermatophyta</taxon>
        <taxon>Magnoliopsida</taxon>
        <taxon>eudicotyledons</taxon>
        <taxon>Gunneridae</taxon>
        <taxon>Pentapetalae</taxon>
        <taxon>asterids</taxon>
        <taxon>campanulids</taxon>
        <taxon>Asterales</taxon>
        <taxon>Asteraceae</taxon>
        <taxon>Asteroideae</taxon>
        <taxon>Anthemideae</taxon>
        <taxon>Anthemidinae</taxon>
        <taxon>Tanacetum</taxon>
    </lineage>
</organism>
<feature type="non-terminal residue" evidence="1">
    <location>
        <position position="186"/>
    </location>
</feature>
<dbReference type="EMBL" id="BKCJ010538157">
    <property type="protein sequence ID" value="GFB03551.1"/>
    <property type="molecule type" value="Genomic_DNA"/>
</dbReference>
<evidence type="ECO:0000313" key="1">
    <source>
        <dbReference type="EMBL" id="GFB03551.1"/>
    </source>
</evidence>
<gene>
    <name evidence="1" type="ORF">Tci_675522</name>
</gene>
<dbReference type="AlphaFoldDB" id="A0A699KNJ4"/>
<sequence length="186" mass="21001">MLSREMGLMQLRLQHIGNKDQRKMELHTPKRDLRLIDEHFESASVDVSTVSSSDGKTVDVKGVVSKEEPKPAKKNNFSPPIIKDWVSENEEENEHKFQKQVNTAKGKVVVNVVKGNGFNAVKASAYWEWRPKKNVLEHVSKHNNASITLERLYYIDAHGRSKGGLLGLKDFLSAVKVTAAGYGIYW</sequence>
<proteinExistence type="predicted"/>
<protein>
    <submittedName>
        <fullName evidence="1">Uncharacterized protein</fullName>
    </submittedName>
</protein>